<name>F2TEB2_AJEDA</name>
<evidence type="ECO:0000313" key="1">
    <source>
        <dbReference type="EMBL" id="EGE81575.2"/>
    </source>
</evidence>
<protein>
    <submittedName>
        <fullName evidence="1">Uncharacterized protein</fullName>
    </submittedName>
</protein>
<accession>F2TEB2</accession>
<sequence>MRNYAEPVWESCHEWRFSFRMSEWFPIWFLATQSMSPMISRSIDLPMILSFVLFARPPLQATICRYSSHRNSLRVSARLLNTHKIDRLMRNEQKAIAQRDPFVYSVRLRLYNDSVTDTRNPRVFKNIPCCHARNGLIKVDPLSATIHFHVKGTFLAKWISSRTLGSCEGVARSVRFASSMYVLYLVHRPPLWMMANQGLVPQIRHDAPGIPQEAKSERFQNRSKFAAPWQQDSNTANTC</sequence>
<reference evidence="1" key="1">
    <citation type="submission" date="2010-03" db="EMBL/GenBank/DDBJ databases">
        <title>Annotation of Blastomyces dermatitidis strain ATCC 18188.</title>
        <authorList>
            <consortium name="The Broad Institute Genome Sequencing Platform"/>
            <consortium name="Broad Institute Genome Sequencing Center for Infectious Disease."/>
            <person name="Cuomo C."/>
            <person name="Klein B."/>
            <person name="Sullivan T."/>
            <person name="Heitman J."/>
            <person name="Young S."/>
            <person name="Zeng Q."/>
            <person name="Gargeya S."/>
            <person name="Alvarado L."/>
            <person name="Berlin A.M."/>
            <person name="Chapman S.B."/>
            <person name="Chen Z."/>
            <person name="Freedman E."/>
            <person name="Gellesch M."/>
            <person name="Goldberg J."/>
            <person name="Griggs A."/>
            <person name="Gujja S."/>
            <person name="Heilman E."/>
            <person name="Heiman D."/>
            <person name="Howarth C."/>
            <person name="Mehta T."/>
            <person name="Neiman D."/>
            <person name="Pearson M."/>
            <person name="Roberts A."/>
            <person name="Saif S."/>
            <person name="Shea T."/>
            <person name="Shenoy N."/>
            <person name="Sisk P."/>
            <person name="Stolte C."/>
            <person name="Sykes S."/>
            <person name="White J."/>
            <person name="Yandava C."/>
            <person name="Haas B."/>
            <person name="Nusbaum C."/>
            <person name="Birren B."/>
        </authorList>
    </citation>
    <scope>NUCLEOTIDE SEQUENCE [LARGE SCALE GENOMIC DNA]</scope>
    <source>
        <strain evidence="1">ATCC 18188</strain>
    </source>
</reference>
<proteinExistence type="predicted"/>
<dbReference type="Proteomes" id="UP000007802">
    <property type="component" value="Unassembled WGS sequence"/>
</dbReference>
<organism evidence="1">
    <name type="scientific">Ajellomyces dermatitidis (strain ATCC 18188 / CBS 674.68)</name>
    <name type="common">Blastomyces dermatitidis</name>
    <dbReference type="NCBI Taxonomy" id="653446"/>
    <lineage>
        <taxon>Eukaryota</taxon>
        <taxon>Fungi</taxon>
        <taxon>Dikarya</taxon>
        <taxon>Ascomycota</taxon>
        <taxon>Pezizomycotina</taxon>
        <taxon>Eurotiomycetes</taxon>
        <taxon>Eurotiomycetidae</taxon>
        <taxon>Onygenales</taxon>
        <taxon>Ajellomycetaceae</taxon>
        <taxon>Blastomyces</taxon>
    </lineage>
</organism>
<dbReference type="EMBL" id="GG749427">
    <property type="protein sequence ID" value="EGE81575.2"/>
    <property type="molecule type" value="Genomic_DNA"/>
</dbReference>
<dbReference type="AlphaFoldDB" id="F2TEB2"/>
<dbReference type="HOGENOM" id="CLU_1019303_0_0_1"/>
<gene>
    <name evidence="1" type="ORF">BDDG_04518</name>
</gene>